<dbReference type="InterPro" id="IPR007029">
    <property type="entry name" value="YHS_dom"/>
</dbReference>
<evidence type="ECO:0000259" key="2">
    <source>
        <dbReference type="SMART" id="SM00746"/>
    </source>
</evidence>
<evidence type="ECO:0000256" key="1">
    <source>
        <dbReference type="SAM" id="Phobius"/>
    </source>
</evidence>
<dbReference type="SMART" id="SM00746">
    <property type="entry name" value="TRASH"/>
    <property type="match status" value="1"/>
</dbReference>
<feature type="transmembrane region" description="Helical" evidence="1">
    <location>
        <begin position="6"/>
        <end position="26"/>
    </location>
</feature>
<keyword evidence="1" id="KW-0812">Transmembrane</keyword>
<keyword evidence="1" id="KW-0472">Membrane</keyword>
<sequence length="90" mass="10605">MILRFILFLIFVYFGIKTVLTIVRYVKSGRSEEPRIYGVRKAPLNEMVQDPICGTYIVREEALSLRTREGVKYFCSEECKNKFLDQHSHN</sequence>
<dbReference type="AlphaFoldDB" id="A0A7C4EUY2"/>
<proteinExistence type="predicted"/>
<dbReference type="InterPro" id="IPR011017">
    <property type="entry name" value="TRASH_dom"/>
</dbReference>
<accession>A0A7C4EUY2</accession>
<dbReference type="Pfam" id="PF04945">
    <property type="entry name" value="YHS"/>
    <property type="match status" value="1"/>
</dbReference>
<gene>
    <name evidence="3" type="ORF">ENV54_06710</name>
</gene>
<protein>
    <submittedName>
        <fullName evidence="3">YHS domain-containing protein</fullName>
    </submittedName>
</protein>
<reference evidence="3" key="1">
    <citation type="journal article" date="2020" name="mSystems">
        <title>Genome- and Community-Level Interaction Insights into Carbon Utilization and Element Cycling Functions of Hydrothermarchaeota in Hydrothermal Sediment.</title>
        <authorList>
            <person name="Zhou Z."/>
            <person name="Liu Y."/>
            <person name="Xu W."/>
            <person name="Pan J."/>
            <person name="Luo Z.H."/>
            <person name="Li M."/>
        </authorList>
    </citation>
    <scope>NUCLEOTIDE SEQUENCE [LARGE SCALE GENOMIC DNA]</scope>
    <source>
        <strain evidence="3">SpSt-769</strain>
    </source>
</reference>
<dbReference type="EMBL" id="DTGT01000205">
    <property type="protein sequence ID" value="HGH60973.1"/>
    <property type="molecule type" value="Genomic_DNA"/>
</dbReference>
<keyword evidence="1" id="KW-1133">Transmembrane helix</keyword>
<comment type="caution">
    <text evidence="3">The sequence shown here is derived from an EMBL/GenBank/DDBJ whole genome shotgun (WGS) entry which is preliminary data.</text>
</comment>
<feature type="domain" description="TRASH" evidence="2">
    <location>
        <begin position="50"/>
        <end position="87"/>
    </location>
</feature>
<evidence type="ECO:0000313" key="3">
    <source>
        <dbReference type="EMBL" id="HGH60973.1"/>
    </source>
</evidence>
<name>A0A7C4EUY2_9BACT</name>
<organism evidence="3">
    <name type="scientific">Desulfomonile tiedjei</name>
    <dbReference type="NCBI Taxonomy" id="2358"/>
    <lineage>
        <taxon>Bacteria</taxon>
        <taxon>Pseudomonadati</taxon>
        <taxon>Thermodesulfobacteriota</taxon>
        <taxon>Desulfomonilia</taxon>
        <taxon>Desulfomonilales</taxon>
        <taxon>Desulfomonilaceae</taxon>
        <taxon>Desulfomonile</taxon>
    </lineage>
</organism>